<evidence type="ECO:0000256" key="10">
    <source>
        <dbReference type="ARBA" id="ARBA00048540"/>
    </source>
</evidence>
<accession>A0A2K9NB24</accession>
<sequence length="405" mass="42317">MSVRWAHSWPWRGGCGCWTGYPGGRPAAVRVSFAPRAAVTRPSAAMVPSVMTSVSSAWIVSASMPMKGAVCRWSWPPNMGPGRRRASGGRGMVMPPETRISRRRVLRLSAVALAGAGVALWPRQPSPVTWTGQAMGGPASLTLHGVEQGVALRLVSRVVALVDAMEGLFSLHRPDSLLSRLNREGEVGDPPAAFTDLLRQALSVAAATGGAFDPTVQPLWDLYRGEAPEAETLHAAMGTVGWWRVEVARDRVRLAPGTQLTLNGIAQGYITDRVTDLLLSHGVGHMLVDMGEPRGIGRRGDGQEWQLGIADPDAVGRILSTVPVSGRAIATSAPRGTLIDAAGRFGHILDPVVGRPATAWRQVSVAAATATMADAISTAIAAAAPARAASLIGDSGAAVVMGVVA</sequence>
<gene>
    <name evidence="11" type="ORF">C0V82_05395</name>
</gene>
<keyword evidence="6" id="KW-0479">Metal-binding</keyword>
<dbReference type="AlphaFoldDB" id="A0A2K9NB24"/>
<dbReference type="InterPro" id="IPR003374">
    <property type="entry name" value="ApbE-like_sf"/>
</dbReference>
<evidence type="ECO:0000256" key="7">
    <source>
        <dbReference type="ARBA" id="ARBA00022827"/>
    </source>
</evidence>
<keyword evidence="12" id="KW-1185">Reference proteome</keyword>
<evidence type="ECO:0000313" key="11">
    <source>
        <dbReference type="EMBL" id="AUN29716.1"/>
    </source>
</evidence>
<dbReference type="Pfam" id="PF02424">
    <property type="entry name" value="ApbE"/>
    <property type="match status" value="1"/>
</dbReference>
<evidence type="ECO:0000256" key="8">
    <source>
        <dbReference type="ARBA" id="ARBA00022842"/>
    </source>
</evidence>
<keyword evidence="7" id="KW-0274">FAD</keyword>
<dbReference type="Gene3D" id="3.10.520.10">
    <property type="entry name" value="ApbE-like domains"/>
    <property type="match status" value="1"/>
</dbReference>
<dbReference type="KEGG" id="ncb:C0V82_05395"/>
<evidence type="ECO:0000256" key="2">
    <source>
        <dbReference type="ARBA" id="ARBA00011955"/>
    </source>
</evidence>
<keyword evidence="4" id="KW-0285">Flavoprotein</keyword>
<evidence type="ECO:0000256" key="9">
    <source>
        <dbReference type="ARBA" id="ARBA00031306"/>
    </source>
</evidence>
<comment type="catalytic activity">
    <reaction evidence="10">
        <text>L-threonyl-[protein] + FAD = FMN-L-threonyl-[protein] + AMP + H(+)</text>
        <dbReference type="Rhea" id="RHEA:36847"/>
        <dbReference type="Rhea" id="RHEA-COMP:11060"/>
        <dbReference type="Rhea" id="RHEA-COMP:11061"/>
        <dbReference type="ChEBI" id="CHEBI:15378"/>
        <dbReference type="ChEBI" id="CHEBI:30013"/>
        <dbReference type="ChEBI" id="CHEBI:57692"/>
        <dbReference type="ChEBI" id="CHEBI:74257"/>
        <dbReference type="ChEBI" id="CHEBI:456215"/>
        <dbReference type="EC" id="2.7.1.180"/>
    </reaction>
</comment>
<dbReference type="InterPro" id="IPR024932">
    <property type="entry name" value="ApbE"/>
</dbReference>
<keyword evidence="5" id="KW-0808">Transferase</keyword>
<evidence type="ECO:0000256" key="4">
    <source>
        <dbReference type="ARBA" id="ARBA00022630"/>
    </source>
</evidence>
<dbReference type="NCBIfam" id="TIGR01409">
    <property type="entry name" value="TAT_signal_seq"/>
    <property type="match status" value="1"/>
</dbReference>
<name>A0A2K9NB24_9PROT</name>
<organism evidence="11 12">
    <name type="scientific">Niveispirillum cyanobacteriorum</name>
    <dbReference type="NCBI Taxonomy" id="1612173"/>
    <lineage>
        <taxon>Bacteria</taxon>
        <taxon>Pseudomonadati</taxon>
        <taxon>Pseudomonadota</taxon>
        <taxon>Alphaproteobacteria</taxon>
        <taxon>Rhodospirillales</taxon>
        <taxon>Azospirillaceae</taxon>
        <taxon>Niveispirillum</taxon>
    </lineage>
</organism>
<dbReference type="EMBL" id="CP025611">
    <property type="protein sequence ID" value="AUN29716.1"/>
    <property type="molecule type" value="Genomic_DNA"/>
</dbReference>
<dbReference type="PANTHER" id="PTHR30040:SF2">
    <property type="entry name" value="FAD:PROTEIN FMN TRANSFERASE"/>
    <property type="match status" value="1"/>
</dbReference>
<reference evidence="11 12" key="1">
    <citation type="submission" date="2017-12" db="EMBL/GenBank/DDBJ databases">
        <title>Genomes of bacteria within cyanobacterial aggregates.</title>
        <authorList>
            <person name="Cai H."/>
        </authorList>
    </citation>
    <scope>NUCLEOTIDE SEQUENCE [LARGE SCALE GENOMIC DNA]</scope>
    <source>
        <strain evidence="11 12">TH16</strain>
    </source>
</reference>
<keyword evidence="8" id="KW-0460">Magnesium</keyword>
<evidence type="ECO:0000313" key="12">
    <source>
        <dbReference type="Proteomes" id="UP000234752"/>
    </source>
</evidence>
<protein>
    <recommendedName>
        <fullName evidence="3">FAD:protein FMN transferase</fullName>
        <ecNumber evidence="2">2.7.1.180</ecNumber>
    </recommendedName>
    <alternativeName>
        <fullName evidence="9">Flavin transferase</fullName>
    </alternativeName>
</protein>
<dbReference type="GO" id="GO:0016740">
    <property type="term" value="F:transferase activity"/>
    <property type="evidence" value="ECO:0007669"/>
    <property type="project" value="UniProtKB-KW"/>
</dbReference>
<dbReference type="Proteomes" id="UP000234752">
    <property type="component" value="Chromosome eg_1"/>
</dbReference>
<dbReference type="EC" id="2.7.1.180" evidence="2"/>
<dbReference type="PANTHER" id="PTHR30040">
    <property type="entry name" value="THIAMINE BIOSYNTHESIS LIPOPROTEIN APBE"/>
    <property type="match status" value="1"/>
</dbReference>
<evidence type="ECO:0000256" key="3">
    <source>
        <dbReference type="ARBA" id="ARBA00016337"/>
    </source>
</evidence>
<dbReference type="InterPro" id="IPR019546">
    <property type="entry name" value="TAT_signal_bac_arc"/>
</dbReference>
<evidence type="ECO:0000256" key="1">
    <source>
        <dbReference type="ARBA" id="ARBA00001946"/>
    </source>
</evidence>
<dbReference type="GO" id="GO:0046872">
    <property type="term" value="F:metal ion binding"/>
    <property type="evidence" value="ECO:0007669"/>
    <property type="project" value="UniProtKB-KW"/>
</dbReference>
<evidence type="ECO:0000256" key="5">
    <source>
        <dbReference type="ARBA" id="ARBA00022679"/>
    </source>
</evidence>
<proteinExistence type="predicted"/>
<dbReference type="SUPFAM" id="SSF143631">
    <property type="entry name" value="ApbE-like"/>
    <property type="match status" value="1"/>
</dbReference>
<evidence type="ECO:0000256" key="6">
    <source>
        <dbReference type="ARBA" id="ARBA00022723"/>
    </source>
</evidence>
<comment type="cofactor">
    <cofactor evidence="1">
        <name>Mg(2+)</name>
        <dbReference type="ChEBI" id="CHEBI:18420"/>
    </cofactor>
</comment>